<dbReference type="PROSITE" id="PS00716">
    <property type="entry name" value="SIGMA70_2"/>
    <property type="match status" value="1"/>
</dbReference>
<accession>B9XJZ6</accession>
<dbReference type="InterPro" id="IPR036388">
    <property type="entry name" value="WH-like_DNA-bd_sf"/>
</dbReference>
<dbReference type="Pfam" id="PF00140">
    <property type="entry name" value="Sigma70_r1_2"/>
    <property type="match status" value="1"/>
</dbReference>
<evidence type="ECO:0000256" key="5">
    <source>
        <dbReference type="SAM" id="MobiDB-lite"/>
    </source>
</evidence>
<dbReference type="GO" id="GO:0016987">
    <property type="term" value="F:sigma factor activity"/>
    <property type="evidence" value="ECO:0007669"/>
    <property type="project" value="UniProtKB-KW"/>
</dbReference>
<dbReference type="PRINTS" id="PR00046">
    <property type="entry name" value="SIGMA70FCT"/>
</dbReference>
<keyword evidence="1" id="KW-0805">Transcription regulation</keyword>
<protein>
    <submittedName>
        <fullName evidence="7">RNA polymerase, sigma 70 subunit, RpoD subfamily</fullName>
    </submittedName>
</protein>
<dbReference type="Pfam" id="PF04539">
    <property type="entry name" value="Sigma70_r3"/>
    <property type="match status" value="1"/>
</dbReference>
<dbReference type="InterPro" id="IPR007627">
    <property type="entry name" value="RNA_pol_sigma70_r2"/>
</dbReference>
<sequence length="353" mass="39978">MKTLKQHKKVTKKQASSTELGRGGRKITLKRRAEVPTLSGRSKVVEIDEPTLEQLSKTETSVPREVAPVEQPVERQPYDGNTAFNLYLREVGQTKLLTPQEEVDLAKRIKKGDKKAREQMIKANLRLVVKIAREYEDYGMPLLDLINEGNMGLMKAVERFDPAKGAKLSTYSAWWIKQSIKRALANQSKTIRLPVHVVDKLFHMRQASVKLQEVLGREPTDEELGDELGFSAQKVAQLRTAAIRPASLEAPLGDDETSRIADVVRDETADTPYEQLEEKTNTSMLRELVATLDPREAEILRYRFGLDGDPERTLEEVGQKFGVTRERIRQIQNVALNKLRKQIEKLETVKAAA</sequence>
<dbReference type="GO" id="GO:0006352">
    <property type="term" value="P:DNA-templated transcription initiation"/>
    <property type="evidence" value="ECO:0007669"/>
    <property type="project" value="InterPro"/>
</dbReference>
<dbReference type="PANTHER" id="PTHR30603">
    <property type="entry name" value="RNA POLYMERASE SIGMA FACTOR RPO"/>
    <property type="match status" value="1"/>
</dbReference>
<dbReference type="InterPro" id="IPR000943">
    <property type="entry name" value="RNA_pol_sigma70"/>
</dbReference>
<dbReference type="SUPFAM" id="SSF88946">
    <property type="entry name" value="Sigma2 domain of RNA polymerase sigma factors"/>
    <property type="match status" value="1"/>
</dbReference>
<dbReference type="STRING" id="320771.Cflav_PD2826"/>
<evidence type="ECO:0000256" key="1">
    <source>
        <dbReference type="ARBA" id="ARBA00023015"/>
    </source>
</evidence>
<dbReference type="InterPro" id="IPR007630">
    <property type="entry name" value="RNA_pol_sigma70_r4"/>
</dbReference>
<feature type="domain" description="RNA polymerase sigma-70" evidence="6">
    <location>
        <begin position="313"/>
        <end position="339"/>
    </location>
</feature>
<dbReference type="Proteomes" id="UP000003688">
    <property type="component" value="Unassembled WGS sequence"/>
</dbReference>
<evidence type="ECO:0000259" key="6">
    <source>
        <dbReference type="PROSITE" id="PS00716"/>
    </source>
</evidence>
<evidence type="ECO:0000313" key="7">
    <source>
        <dbReference type="EMBL" id="EEF59819.1"/>
    </source>
</evidence>
<keyword evidence="3" id="KW-0238">DNA-binding</keyword>
<evidence type="ECO:0000256" key="3">
    <source>
        <dbReference type="ARBA" id="ARBA00023125"/>
    </source>
</evidence>
<keyword evidence="4" id="KW-0804">Transcription</keyword>
<dbReference type="Gene3D" id="1.10.10.10">
    <property type="entry name" value="Winged helix-like DNA-binding domain superfamily/Winged helix DNA-binding domain"/>
    <property type="match status" value="2"/>
</dbReference>
<reference evidence="7 8" key="1">
    <citation type="journal article" date="2011" name="J. Bacteriol.">
        <title>Genome sequence of 'Pedosphaera parvula' Ellin514, an aerobic Verrucomicrobial isolate from pasture soil.</title>
        <authorList>
            <person name="Kant R."/>
            <person name="van Passel M.W."/>
            <person name="Sangwan P."/>
            <person name="Palva A."/>
            <person name="Lucas S."/>
            <person name="Copeland A."/>
            <person name="Lapidus A."/>
            <person name="Glavina Del Rio T."/>
            <person name="Dalin E."/>
            <person name="Tice H."/>
            <person name="Bruce D."/>
            <person name="Goodwin L."/>
            <person name="Pitluck S."/>
            <person name="Chertkov O."/>
            <person name="Larimer F.W."/>
            <person name="Land M.L."/>
            <person name="Hauser L."/>
            <person name="Brettin T.S."/>
            <person name="Detter J.C."/>
            <person name="Han S."/>
            <person name="de Vos W.M."/>
            <person name="Janssen P.H."/>
            <person name="Smidt H."/>
        </authorList>
    </citation>
    <scope>NUCLEOTIDE SEQUENCE [LARGE SCALE GENOMIC DNA]</scope>
    <source>
        <strain evidence="7 8">Ellin514</strain>
    </source>
</reference>
<dbReference type="SUPFAM" id="SSF88659">
    <property type="entry name" value="Sigma3 and sigma4 domains of RNA polymerase sigma factors"/>
    <property type="match status" value="2"/>
</dbReference>
<dbReference type="InterPro" id="IPR014284">
    <property type="entry name" value="RNA_pol_sigma-70_dom"/>
</dbReference>
<dbReference type="EMBL" id="ABOX02000023">
    <property type="protein sequence ID" value="EEF59819.1"/>
    <property type="molecule type" value="Genomic_DNA"/>
</dbReference>
<keyword evidence="8" id="KW-1185">Reference proteome</keyword>
<feature type="compositionally biased region" description="Basic residues" evidence="5">
    <location>
        <begin position="1"/>
        <end position="12"/>
    </location>
</feature>
<dbReference type="Pfam" id="PF04542">
    <property type="entry name" value="Sigma70_r2"/>
    <property type="match status" value="1"/>
</dbReference>
<name>B9XJZ6_PEDPL</name>
<feature type="region of interest" description="Disordered" evidence="5">
    <location>
        <begin position="1"/>
        <end position="33"/>
    </location>
</feature>
<evidence type="ECO:0000256" key="2">
    <source>
        <dbReference type="ARBA" id="ARBA00023082"/>
    </source>
</evidence>
<dbReference type="RefSeq" id="WP_007416139.1">
    <property type="nucleotide sequence ID" value="NZ_ABOX02000023.1"/>
</dbReference>
<dbReference type="InterPro" id="IPR013324">
    <property type="entry name" value="RNA_pol_sigma_r3/r4-like"/>
</dbReference>
<organism evidence="7 8">
    <name type="scientific">Pedosphaera parvula (strain Ellin514)</name>
    <dbReference type="NCBI Taxonomy" id="320771"/>
    <lineage>
        <taxon>Bacteria</taxon>
        <taxon>Pseudomonadati</taxon>
        <taxon>Verrucomicrobiota</taxon>
        <taxon>Pedosphaerae</taxon>
        <taxon>Pedosphaerales</taxon>
        <taxon>Pedosphaeraceae</taxon>
        <taxon>Pedosphaera</taxon>
    </lineage>
</organism>
<dbReference type="GO" id="GO:0003677">
    <property type="term" value="F:DNA binding"/>
    <property type="evidence" value="ECO:0007669"/>
    <property type="project" value="UniProtKB-KW"/>
</dbReference>
<proteinExistence type="predicted"/>
<dbReference type="InterPro" id="IPR013325">
    <property type="entry name" value="RNA_pol_sigma_r2"/>
</dbReference>
<dbReference type="CDD" id="cd06171">
    <property type="entry name" value="Sigma70_r4"/>
    <property type="match status" value="1"/>
</dbReference>
<dbReference type="InterPro" id="IPR050239">
    <property type="entry name" value="Sigma-70_RNA_pol_init_factors"/>
</dbReference>
<evidence type="ECO:0000313" key="8">
    <source>
        <dbReference type="Proteomes" id="UP000003688"/>
    </source>
</evidence>
<dbReference type="NCBIfam" id="TIGR02937">
    <property type="entry name" value="sigma70-ECF"/>
    <property type="match status" value="1"/>
</dbReference>
<dbReference type="Pfam" id="PF04545">
    <property type="entry name" value="Sigma70_r4"/>
    <property type="match status" value="1"/>
</dbReference>
<dbReference type="Gene3D" id="1.10.601.10">
    <property type="entry name" value="RNA Polymerase Primary Sigma Factor"/>
    <property type="match status" value="2"/>
</dbReference>
<comment type="caution">
    <text evidence="7">The sequence shown here is derived from an EMBL/GenBank/DDBJ whole genome shotgun (WGS) entry which is preliminary data.</text>
</comment>
<dbReference type="AlphaFoldDB" id="B9XJZ6"/>
<dbReference type="InterPro" id="IPR009042">
    <property type="entry name" value="RNA_pol_sigma70_r1_2"/>
</dbReference>
<gene>
    <name evidence="7" type="ORF">Cflav_PD2826</name>
</gene>
<evidence type="ECO:0000256" key="4">
    <source>
        <dbReference type="ARBA" id="ARBA00023163"/>
    </source>
</evidence>
<keyword evidence="2" id="KW-0731">Sigma factor</keyword>
<dbReference type="InterPro" id="IPR007624">
    <property type="entry name" value="RNA_pol_sigma70_r3"/>
</dbReference>
<dbReference type="PANTHER" id="PTHR30603:SF47">
    <property type="entry name" value="RNA POLYMERASE SIGMA FACTOR SIGD, CHLOROPLASTIC"/>
    <property type="match status" value="1"/>
</dbReference>